<dbReference type="RefSeq" id="WP_133284332.1">
    <property type="nucleotide sequence ID" value="NZ_SMSI01000001.1"/>
</dbReference>
<dbReference type="Gene3D" id="1.25.40.10">
    <property type="entry name" value="Tetratricopeptide repeat domain"/>
    <property type="match status" value="1"/>
</dbReference>
<dbReference type="Proteomes" id="UP000295131">
    <property type="component" value="Unassembled WGS sequence"/>
</dbReference>
<evidence type="ECO:0000256" key="1">
    <source>
        <dbReference type="SAM" id="SignalP"/>
    </source>
</evidence>
<reference evidence="2 3" key="1">
    <citation type="journal article" date="2013" name="Int. J. Syst. Evol. Microbiol.">
        <title>Hoeflea suaedae sp. nov., an endophytic bacterium isolated from the root of the halophyte Suaeda maritima.</title>
        <authorList>
            <person name="Chung E.J."/>
            <person name="Park J.A."/>
            <person name="Pramanik P."/>
            <person name="Bibi F."/>
            <person name="Jeon C.O."/>
            <person name="Chung Y.R."/>
        </authorList>
    </citation>
    <scope>NUCLEOTIDE SEQUENCE [LARGE SCALE GENOMIC DNA]</scope>
    <source>
        <strain evidence="2 3">YC6898</strain>
    </source>
</reference>
<dbReference type="OrthoDB" id="9796900at2"/>
<dbReference type="Pfam" id="PF08238">
    <property type="entry name" value="Sel1"/>
    <property type="match status" value="3"/>
</dbReference>
<keyword evidence="1" id="KW-0732">Signal</keyword>
<name>A0A4V3A7P2_9HYPH</name>
<dbReference type="InterPro" id="IPR006597">
    <property type="entry name" value="Sel1-like"/>
</dbReference>
<proteinExistence type="predicted"/>
<feature type="chain" id="PRO_5020514829" evidence="1">
    <location>
        <begin position="27"/>
        <end position="263"/>
    </location>
</feature>
<dbReference type="SUPFAM" id="SSF81901">
    <property type="entry name" value="HCP-like"/>
    <property type="match status" value="1"/>
</dbReference>
<dbReference type="PANTHER" id="PTHR11102:SF160">
    <property type="entry name" value="ERAD-ASSOCIATED E3 UBIQUITIN-PROTEIN LIGASE COMPONENT HRD3"/>
    <property type="match status" value="1"/>
</dbReference>
<dbReference type="PANTHER" id="PTHR11102">
    <property type="entry name" value="SEL-1-LIKE PROTEIN"/>
    <property type="match status" value="1"/>
</dbReference>
<dbReference type="EMBL" id="SMSI01000001">
    <property type="protein sequence ID" value="TDH39495.1"/>
    <property type="molecule type" value="Genomic_DNA"/>
</dbReference>
<organism evidence="2 3">
    <name type="scientific">Pseudohoeflea suaedae</name>
    <dbReference type="NCBI Taxonomy" id="877384"/>
    <lineage>
        <taxon>Bacteria</taxon>
        <taxon>Pseudomonadati</taxon>
        <taxon>Pseudomonadota</taxon>
        <taxon>Alphaproteobacteria</taxon>
        <taxon>Hyphomicrobiales</taxon>
        <taxon>Rhizobiaceae</taxon>
        <taxon>Pseudohoeflea</taxon>
    </lineage>
</organism>
<dbReference type="InterPro" id="IPR050767">
    <property type="entry name" value="Sel1_AlgK"/>
</dbReference>
<sequence>MGKTSGIGLAAALALAVAGYAAPASAFDPDSGVSENSGPFALFKFGFSAYKKGRKDEAVEAYRYAAEKGHRGARWALANMYAYGDGVVENDYEAFKIYDEIARQGVEPGSPDTGYFVNALVSLAHYYQNGIPDSPIKPDMGAARQLYFQAASAFGMPEAQYRLGRMILDGQGGENNLQQAKKWLNRARLNGHAAAAAVLGNLIFQEGEAVRGLAFMTAALERSGTQDKLWIRDMQEQAFLLSDENDRRTAIALAQDMLAKGLN</sequence>
<gene>
    <name evidence="2" type="ORF">E2A64_08935</name>
</gene>
<evidence type="ECO:0000313" key="3">
    <source>
        <dbReference type="Proteomes" id="UP000295131"/>
    </source>
</evidence>
<comment type="caution">
    <text evidence="2">The sequence shown here is derived from an EMBL/GenBank/DDBJ whole genome shotgun (WGS) entry which is preliminary data.</text>
</comment>
<protein>
    <submittedName>
        <fullName evidence="2">Sel1 repeat family protein</fullName>
    </submittedName>
</protein>
<keyword evidence="3" id="KW-1185">Reference proteome</keyword>
<evidence type="ECO:0000313" key="2">
    <source>
        <dbReference type="EMBL" id="TDH39495.1"/>
    </source>
</evidence>
<dbReference type="AlphaFoldDB" id="A0A4V3A7P2"/>
<accession>A0A4V3A7P2</accession>
<dbReference type="InterPro" id="IPR011990">
    <property type="entry name" value="TPR-like_helical_dom_sf"/>
</dbReference>
<feature type="signal peptide" evidence="1">
    <location>
        <begin position="1"/>
        <end position="26"/>
    </location>
</feature>
<dbReference type="SMART" id="SM00671">
    <property type="entry name" value="SEL1"/>
    <property type="match status" value="4"/>
</dbReference>